<evidence type="ECO:0000313" key="4">
    <source>
        <dbReference type="Proteomes" id="UP001152484"/>
    </source>
</evidence>
<reference evidence="3" key="1">
    <citation type="submission" date="2022-07" db="EMBL/GenBank/DDBJ databases">
        <authorList>
            <person name="Macas J."/>
            <person name="Novak P."/>
            <person name="Neumann P."/>
        </authorList>
    </citation>
    <scope>NUCLEOTIDE SEQUENCE</scope>
</reference>
<dbReference type="EMBL" id="CAMAPE010000009">
    <property type="protein sequence ID" value="CAH9074752.1"/>
    <property type="molecule type" value="Genomic_DNA"/>
</dbReference>
<evidence type="ECO:0000256" key="1">
    <source>
        <dbReference type="SAM" id="MobiDB-lite"/>
    </source>
</evidence>
<organism evidence="3 4">
    <name type="scientific">Cuscuta europaea</name>
    <name type="common">European dodder</name>
    <dbReference type="NCBI Taxonomy" id="41803"/>
    <lineage>
        <taxon>Eukaryota</taxon>
        <taxon>Viridiplantae</taxon>
        <taxon>Streptophyta</taxon>
        <taxon>Embryophyta</taxon>
        <taxon>Tracheophyta</taxon>
        <taxon>Spermatophyta</taxon>
        <taxon>Magnoliopsida</taxon>
        <taxon>eudicotyledons</taxon>
        <taxon>Gunneridae</taxon>
        <taxon>Pentapetalae</taxon>
        <taxon>asterids</taxon>
        <taxon>lamiids</taxon>
        <taxon>Solanales</taxon>
        <taxon>Convolvulaceae</taxon>
        <taxon>Cuscuteae</taxon>
        <taxon>Cuscuta</taxon>
        <taxon>Cuscuta subgen. Cuscuta</taxon>
    </lineage>
</organism>
<keyword evidence="2" id="KW-0812">Transmembrane</keyword>
<dbReference type="AlphaFoldDB" id="A0A9P1E2X7"/>
<evidence type="ECO:0000313" key="3">
    <source>
        <dbReference type="EMBL" id="CAH9074752.1"/>
    </source>
</evidence>
<keyword evidence="2" id="KW-1133">Transmembrane helix</keyword>
<name>A0A9P1E2X7_CUSEU</name>
<keyword evidence="2" id="KW-0472">Membrane</keyword>
<evidence type="ECO:0000256" key="2">
    <source>
        <dbReference type="SAM" id="Phobius"/>
    </source>
</evidence>
<feature type="transmembrane region" description="Helical" evidence="2">
    <location>
        <begin position="52"/>
        <end position="75"/>
    </location>
</feature>
<dbReference type="Proteomes" id="UP001152484">
    <property type="component" value="Unassembled WGS sequence"/>
</dbReference>
<accession>A0A9P1E2X7</accession>
<proteinExistence type="predicted"/>
<feature type="transmembrane region" description="Helical" evidence="2">
    <location>
        <begin position="87"/>
        <end position="108"/>
    </location>
</feature>
<protein>
    <submittedName>
        <fullName evidence="3">Uncharacterized protein</fullName>
    </submittedName>
</protein>
<sequence>MTLGQATRHLHSSMPPLGFPTCLKNHHGEKDMAPSNLATNQRDENNHGRDDIPLYMMVLGQFSGDLVFFSLQPAYVNFDSTLSPESYISFSILCFLSFFLFPGLPSCVRAPCPRRLGGWVPPGRMASSPPWKQATRRQSDRVAGRPGGQAARRSCGQAEVSIPWGSALSGGRPGALLPLGGRVVAAIICLAVTETTQA</sequence>
<keyword evidence="4" id="KW-1185">Reference proteome</keyword>
<comment type="caution">
    <text evidence="3">The sequence shown here is derived from an EMBL/GenBank/DDBJ whole genome shotgun (WGS) entry which is preliminary data.</text>
</comment>
<gene>
    <name evidence="3" type="ORF">CEURO_LOCUS5298</name>
</gene>
<feature type="region of interest" description="Disordered" evidence="1">
    <location>
        <begin position="123"/>
        <end position="154"/>
    </location>
</feature>